<keyword evidence="8" id="KW-0630">Potassium</keyword>
<feature type="transmembrane region" description="Helical" evidence="17">
    <location>
        <begin position="194"/>
        <end position="222"/>
    </location>
</feature>
<evidence type="ECO:0000256" key="14">
    <source>
        <dbReference type="ARBA" id="ARBA00046331"/>
    </source>
</evidence>
<dbReference type="PANTHER" id="PTHR11827:SF54">
    <property type="entry name" value="SOLUTE CARRIER FAMILY 12 MEMBER 5"/>
    <property type="match status" value="1"/>
</dbReference>
<dbReference type="Proteomes" id="UP000694383">
    <property type="component" value="Unplaced"/>
</dbReference>
<dbReference type="InterPro" id="IPR000076">
    <property type="entry name" value="KCL_cotranspt"/>
</dbReference>
<feature type="transmembrane region" description="Helical" evidence="17">
    <location>
        <begin position="547"/>
        <end position="565"/>
    </location>
</feature>
<comment type="catalytic activity">
    <reaction evidence="15">
        <text>K(+)(in) + chloride(in) = K(+)(out) + chloride(out)</text>
        <dbReference type="Rhea" id="RHEA:72427"/>
        <dbReference type="ChEBI" id="CHEBI:17996"/>
        <dbReference type="ChEBI" id="CHEBI:29103"/>
    </reaction>
</comment>
<feature type="transmembrane region" description="Helical" evidence="17">
    <location>
        <begin position="268"/>
        <end position="291"/>
    </location>
</feature>
<feature type="transmembrane region" description="Helical" evidence="17">
    <location>
        <begin position="604"/>
        <end position="629"/>
    </location>
</feature>
<feature type="compositionally biased region" description="Basic and acidic residues" evidence="16">
    <location>
        <begin position="95"/>
        <end position="109"/>
    </location>
</feature>
<evidence type="ECO:0000256" key="15">
    <source>
        <dbReference type="ARBA" id="ARBA00047825"/>
    </source>
</evidence>
<dbReference type="NCBIfam" id="TIGR00930">
    <property type="entry name" value="2a30"/>
    <property type="match status" value="1"/>
</dbReference>
<keyword evidence="13" id="KW-0868">Chloride</keyword>
<comment type="similarity">
    <text evidence="14">Belongs to the SLC12A transporter family. K/Cl co-transporter subfamily.</text>
</comment>
<keyword evidence="3" id="KW-1003">Cell membrane</keyword>
<comment type="subcellular location">
    <subcellularLocation>
        <location evidence="1">Cell membrane</location>
        <topology evidence="1">Multi-pass membrane protein</topology>
    </subcellularLocation>
</comment>
<feature type="region of interest" description="Disordered" evidence="16">
    <location>
        <begin position="949"/>
        <end position="971"/>
    </location>
</feature>
<reference evidence="20" key="1">
    <citation type="submission" date="2025-08" db="UniProtKB">
        <authorList>
            <consortium name="Ensembl"/>
        </authorList>
    </citation>
    <scope>IDENTIFICATION</scope>
</reference>
<keyword evidence="9 17" id="KW-1133">Transmembrane helix</keyword>
<keyword evidence="6 17" id="KW-0812">Transmembrane</keyword>
<feature type="transmembrane region" description="Helical" evidence="17">
    <location>
        <begin position="402"/>
        <end position="426"/>
    </location>
</feature>
<evidence type="ECO:0000313" key="21">
    <source>
        <dbReference type="Proteomes" id="UP000694383"/>
    </source>
</evidence>
<feature type="transmembrane region" description="Helical" evidence="17">
    <location>
        <begin position="242"/>
        <end position="261"/>
    </location>
</feature>
<evidence type="ECO:0000256" key="10">
    <source>
        <dbReference type="ARBA" id="ARBA00023065"/>
    </source>
</evidence>
<evidence type="ECO:0000256" key="16">
    <source>
        <dbReference type="SAM" id="MobiDB-lite"/>
    </source>
</evidence>
<sequence>MCVVSDSCSWPTILLLILMILLIVLGLLRLSEPNQTQILNESILQKLDADARILSQVNLRNVKNVFMLQEEMDTSPMVSSLLSTLANYSNLPTGSKEHEEAENNEEGPRPSKKPLGTLMGVYLPCIQNIFGVILFLRMTWMVGIGGVFGSFIIVFMCCSTTMLTAISMSAIATNGVVPAGGSYYMISRSLGPEFGGAVGICFYLGTTFAGAMYILGCIEILLVSRLALQFVSEAEIALLNNMRVYGTIVLSLMALVVFVGVKYVNKLALVFLACVIFSILAVYAGVINTAFEPPTFPVCLLGNRTLMSKGYDVCAKVIEIDNETVTTKLWSSFCDSDSLNATCDEYFTNNNVTEIQGIPGVTSGILAENLFGYYLEKGMFLEKRGLLSNVDPDSPTTNSNRYVLADITSFFTLLVGIYFPSVTGIMAGSNRSGDLRDAQKSIPIGTIAAITTTSTVYMSCVILFGACIEGVVLRDKFGEGVNGNLVIGTLAWPSPWVIVFGSFFSTCGAGLQSLTGAPRLLQAISRDGIIPFLRVFGHGKANGEPTWALLLTASICEIGIIIASLDSVAPILSMFFLMCYMFVNLACALQTLLRTPNWRPRFKFYHWALSFLGMSLCLSLMFICSWYYAIVAMGIATCIYKYIEFCGAEKEWGDGIRGISLSAARFALMRLEEGPPHTKNWRPQILVLMSMDATQNVEQPRLLSLTNQLKAGKGLTIVGTTVQGTFLSNYTDAQRADQSLRKLMETEKVKGFSQVVISSNLRDGTSHLIQVGGLGGLKHNTVMVSWPCNWKQPEYYQQFRNFIGKVVRETTLASLALLVPKNISSYPSNGERFTEGHIDVWWIVHDGGMLMLLPFLLRQHKVWRKCKMRIFTVAQMDDNSIQMKKDLIMFLYHLRLDAVVEVVEMLDNDISAYTYEKTLVMEQRSQILKQMHLTKNEMEREVQLIHNKNASTPTSPTSPTPPAEPPAGGAAAWTDSKVKCETFRLLIWKQNLLYCNTSSIRNQVDLRRMHTAVRLNDVITKKSKEAKLVLLNMPGPPKNRVGDENYMEFLEVLTEGLNRVLLVRGGGREVITIYS</sequence>
<evidence type="ECO:0000256" key="11">
    <source>
        <dbReference type="ARBA" id="ARBA00023136"/>
    </source>
</evidence>
<proteinExistence type="inferred from homology"/>
<keyword evidence="5" id="KW-0597">Phosphoprotein</keyword>
<feature type="domain" description="SLC12A transporter C-terminal" evidence="19">
    <location>
        <begin position="700"/>
        <end position="795"/>
    </location>
</feature>
<reference evidence="20" key="2">
    <citation type="submission" date="2025-09" db="UniProtKB">
        <authorList>
            <consortium name="Ensembl"/>
        </authorList>
    </citation>
    <scope>IDENTIFICATION</scope>
</reference>
<dbReference type="Ensembl" id="ENSOSIT00000052753.1">
    <property type="protein sequence ID" value="ENSOSIP00000050226.1"/>
    <property type="gene ID" value="ENSOSIG00000019904.1"/>
</dbReference>
<evidence type="ECO:0000256" key="8">
    <source>
        <dbReference type="ARBA" id="ARBA00022958"/>
    </source>
</evidence>
<feature type="domain" description="Amino acid permease/ SLC12A" evidence="18">
    <location>
        <begin position="403"/>
        <end position="686"/>
    </location>
</feature>
<dbReference type="InterPro" id="IPR018491">
    <property type="entry name" value="SLC12_C"/>
</dbReference>
<dbReference type="Gene3D" id="1.20.1740.10">
    <property type="entry name" value="Amino acid/polyamine transporter I"/>
    <property type="match status" value="1"/>
</dbReference>
<feature type="transmembrane region" description="Helical" evidence="17">
    <location>
        <begin position="571"/>
        <end position="592"/>
    </location>
</feature>
<feature type="region of interest" description="Disordered" evidence="16">
    <location>
        <begin position="92"/>
        <end position="111"/>
    </location>
</feature>
<dbReference type="FunFam" id="1.20.1740.10:FF:000040">
    <property type="entry name" value="Solute carrier family 12 member 6"/>
    <property type="match status" value="1"/>
</dbReference>
<feature type="transmembrane region" description="Helical" evidence="17">
    <location>
        <begin position="447"/>
        <end position="473"/>
    </location>
</feature>
<feature type="transmembrane region" description="Helical" evidence="17">
    <location>
        <begin position="12"/>
        <end position="30"/>
    </location>
</feature>
<evidence type="ECO:0000256" key="5">
    <source>
        <dbReference type="ARBA" id="ARBA00022553"/>
    </source>
</evidence>
<keyword evidence="4" id="KW-0633">Potassium transport</keyword>
<organism evidence="20 21">
    <name type="scientific">Oryzias sinensis</name>
    <name type="common">Chinese medaka</name>
    <dbReference type="NCBI Taxonomy" id="183150"/>
    <lineage>
        <taxon>Eukaryota</taxon>
        <taxon>Metazoa</taxon>
        <taxon>Chordata</taxon>
        <taxon>Craniata</taxon>
        <taxon>Vertebrata</taxon>
        <taxon>Euteleostomi</taxon>
        <taxon>Actinopterygii</taxon>
        <taxon>Neopterygii</taxon>
        <taxon>Teleostei</taxon>
        <taxon>Neoteleostei</taxon>
        <taxon>Acanthomorphata</taxon>
        <taxon>Ovalentaria</taxon>
        <taxon>Atherinomorphae</taxon>
        <taxon>Beloniformes</taxon>
        <taxon>Adrianichthyidae</taxon>
        <taxon>Oryziinae</taxon>
        <taxon>Oryzias</taxon>
    </lineage>
</organism>
<dbReference type="GO" id="GO:0007268">
    <property type="term" value="P:chemical synaptic transmission"/>
    <property type="evidence" value="ECO:0007669"/>
    <property type="project" value="TreeGrafter"/>
</dbReference>
<dbReference type="GO" id="GO:1990573">
    <property type="term" value="P:potassium ion import across plasma membrane"/>
    <property type="evidence" value="ECO:0007669"/>
    <property type="project" value="TreeGrafter"/>
</dbReference>
<evidence type="ECO:0000256" key="17">
    <source>
        <dbReference type="SAM" id="Phobius"/>
    </source>
</evidence>
<keyword evidence="21" id="KW-1185">Reference proteome</keyword>
<keyword evidence="10" id="KW-0406">Ion transport</keyword>
<keyword evidence="2" id="KW-0813">Transport</keyword>
<dbReference type="FunFam" id="1.20.1740.10:FF:000049">
    <property type="entry name" value="Solute carrier family 12 (potassium/chloride transporter), member 4"/>
    <property type="match status" value="1"/>
</dbReference>
<keyword evidence="7" id="KW-0769">Symport</keyword>
<evidence type="ECO:0000256" key="6">
    <source>
        <dbReference type="ARBA" id="ARBA00022692"/>
    </source>
</evidence>
<accession>A0A8C7ZXX9</accession>
<evidence type="ECO:0000256" key="9">
    <source>
        <dbReference type="ARBA" id="ARBA00022989"/>
    </source>
</evidence>
<evidence type="ECO:0000259" key="18">
    <source>
        <dbReference type="Pfam" id="PF00324"/>
    </source>
</evidence>
<evidence type="ECO:0000313" key="20">
    <source>
        <dbReference type="Ensembl" id="ENSOSIP00000050226.1"/>
    </source>
</evidence>
<evidence type="ECO:0000256" key="2">
    <source>
        <dbReference type="ARBA" id="ARBA00022448"/>
    </source>
</evidence>
<dbReference type="InterPro" id="IPR004841">
    <property type="entry name" value="AA-permease/SLC12A_dom"/>
</dbReference>
<evidence type="ECO:0000256" key="4">
    <source>
        <dbReference type="ARBA" id="ARBA00022538"/>
    </source>
</evidence>
<dbReference type="GO" id="GO:0005886">
    <property type="term" value="C:plasma membrane"/>
    <property type="evidence" value="ECO:0007669"/>
    <property type="project" value="UniProtKB-SubCell"/>
</dbReference>
<dbReference type="PANTHER" id="PTHR11827">
    <property type="entry name" value="SOLUTE CARRIER FAMILY 12, CATION COTRANSPORTERS"/>
    <property type="match status" value="1"/>
</dbReference>
<dbReference type="GO" id="GO:0006884">
    <property type="term" value="P:cell volume homeostasis"/>
    <property type="evidence" value="ECO:0007669"/>
    <property type="project" value="TreeGrafter"/>
</dbReference>
<dbReference type="AlphaFoldDB" id="A0A8C7ZXX9"/>
<dbReference type="GO" id="GO:0045202">
    <property type="term" value="C:synapse"/>
    <property type="evidence" value="ECO:0007669"/>
    <property type="project" value="GOC"/>
</dbReference>
<keyword evidence="12" id="KW-0325">Glycoprotein</keyword>
<evidence type="ECO:0000256" key="12">
    <source>
        <dbReference type="ARBA" id="ARBA00023180"/>
    </source>
</evidence>
<keyword evidence="11 17" id="KW-0472">Membrane</keyword>
<dbReference type="Pfam" id="PF00324">
    <property type="entry name" value="AA_permease"/>
    <property type="match status" value="2"/>
</dbReference>
<dbReference type="PRINTS" id="PR01081">
    <property type="entry name" value="KCLTRNSPORT"/>
</dbReference>
<dbReference type="Pfam" id="PF03522">
    <property type="entry name" value="SLC12"/>
    <property type="match status" value="2"/>
</dbReference>
<evidence type="ECO:0000259" key="19">
    <source>
        <dbReference type="Pfam" id="PF03522"/>
    </source>
</evidence>
<dbReference type="GO" id="GO:0055075">
    <property type="term" value="P:potassium ion homeostasis"/>
    <property type="evidence" value="ECO:0007669"/>
    <property type="project" value="TreeGrafter"/>
</dbReference>
<evidence type="ECO:0000256" key="13">
    <source>
        <dbReference type="ARBA" id="ARBA00023214"/>
    </source>
</evidence>
<feature type="compositionally biased region" description="Pro residues" evidence="16">
    <location>
        <begin position="956"/>
        <end position="965"/>
    </location>
</feature>
<evidence type="ECO:0000256" key="3">
    <source>
        <dbReference type="ARBA" id="ARBA00022475"/>
    </source>
</evidence>
<dbReference type="GeneTree" id="ENSGT00940000165387"/>
<feature type="domain" description="SLC12A transporter C-terminal" evidence="19">
    <location>
        <begin position="833"/>
        <end position="1075"/>
    </location>
</feature>
<dbReference type="GO" id="GO:0015379">
    <property type="term" value="F:potassium:chloride symporter activity"/>
    <property type="evidence" value="ECO:0007669"/>
    <property type="project" value="InterPro"/>
</dbReference>
<evidence type="ECO:0000256" key="1">
    <source>
        <dbReference type="ARBA" id="ARBA00004651"/>
    </source>
</evidence>
<name>A0A8C7ZXX9_9TELE</name>
<evidence type="ECO:0000256" key="7">
    <source>
        <dbReference type="ARBA" id="ARBA00022847"/>
    </source>
</evidence>
<protein>
    <submittedName>
        <fullName evidence="20">Solute carrier family 12 member 5b</fullName>
    </submittedName>
</protein>
<dbReference type="GO" id="GO:0055064">
    <property type="term" value="P:chloride ion homeostasis"/>
    <property type="evidence" value="ECO:0007669"/>
    <property type="project" value="TreeGrafter"/>
</dbReference>
<dbReference type="InterPro" id="IPR004842">
    <property type="entry name" value="SLC12A_fam"/>
</dbReference>
<feature type="domain" description="Amino acid permease/ SLC12A" evidence="18">
    <location>
        <begin position="121"/>
        <end position="289"/>
    </location>
</feature>